<dbReference type="EMBL" id="CM023474">
    <property type="protein sequence ID" value="KAH7950511.1"/>
    <property type="molecule type" value="Genomic_DNA"/>
</dbReference>
<sequence length="1054" mass="121088">MPGNYTLICVFEALRQVLWNKSYTCTDYVYIRFFTYSHDNDPTVQVVFEKKKLKSGLVKMYYDDSAEEWRQYSYRALDNRVRTAIGRHPGTRWFLGLWGSAYMRLMSGLFHASVVQKALHDALRSNFSDKVNMSYFHGFAIINSIIRDTRPLGRSFNFSDIFRGHTHGTPILDPSWSLIHTAAIFPFGPAVVPESMVKHILEEADLVGISTANTTDEPNLLMDNVENTAPYLFASPPNPIMPPGPNTRGMLDILKEFPHWKNVLNRSRLCFSVTTSINYAHTDVDGIDFVRDVRQNEDVQRYSRRRFVAFNATTKLPVEKKLMVYHYDNVTHTHYWRRLPPGEKLLSFFAYDMAETLKYKVEYCIRVAVHCLTYASSSLFVVSAEGALCDQLRDYAVDLNPYRKTLEVFLMLSMLTTCLGVAGYCILSYLIVEYFFASGGLLHVAETEMEVCTDDACGEYEHRTMGFVDWKGSPCENYFKYACSGFQKEAVDLNFAVYRPHNEVVDIEYGILIELLFQDGSDQWPSKVLELHNTARQAYRLCRASEGLHGDLIKELYSAKSRGVNYVISKFERLHPIWCFYTPLVGDGNCYLFPPVMFVPVTVYKSDDFLEEFVTAFLEHLKDNGLEDTPEVRSDIDFFVDVEKKMAELSAHPKRRLYKPVERPTLTGDLNKLLSSDIIGCKGKPYVWANEDHYNGVKDLIDKMENSSLTLYIIMWSIQTFSIAGKENTPLARLHYRYVELLYNPPPAERRCIDYLEPMLRQYYLDHLRITHVYQRDDLPRKSQMQAKQAMKRLVQALKGFLEHSALADADVTKASSLLDGVKFELFYPGKFTEPGFSDAHYAVAFAAPASAVGGQRLDAFRSLVGPFVSRSPELNTGPFSIPVYGLKLLRELFKVIDYRAQWWVGKGSATEAAYQGLEDCVKDLEQIYQIAKEPVERYETIAEIAAVHVLYKMYTEEVQINKRTAVDVRLPFLRTVHSTTQFFVALASVRASSAAYFEKKVSVSTSSLSLLVENTTMELLANHMPQYTEHFGCYPSQRMHFSRRYTRCLFWRR</sequence>
<keyword evidence="2" id="KW-1185">Reference proteome</keyword>
<evidence type="ECO:0000313" key="2">
    <source>
        <dbReference type="Proteomes" id="UP000821865"/>
    </source>
</evidence>
<accession>A0ACB8CTN4</accession>
<reference evidence="1" key="1">
    <citation type="submission" date="2020-05" db="EMBL/GenBank/DDBJ databases">
        <title>Large-scale comparative analyses of tick genomes elucidate their genetic diversity and vector capacities.</title>
        <authorList>
            <person name="Jia N."/>
            <person name="Wang J."/>
            <person name="Shi W."/>
            <person name="Du L."/>
            <person name="Sun Y."/>
            <person name="Zhan W."/>
            <person name="Jiang J."/>
            <person name="Wang Q."/>
            <person name="Zhang B."/>
            <person name="Ji P."/>
            <person name="Sakyi L.B."/>
            <person name="Cui X."/>
            <person name="Yuan T."/>
            <person name="Jiang B."/>
            <person name="Yang W."/>
            <person name="Lam T.T.-Y."/>
            <person name="Chang Q."/>
            <person name="Ding S."/>
            <person name="Wang X."/>
            <person name="Zhu J."/>
            <person name="Ruan X."/>
            <person name="Zhao L."/>
            <person name="Wei J."/>
            <person name="Que T."/>
            <person name="Du C."/>
            <person name="Cheng J."/>
            <person name="Dai P."/>
            <person name="Han X."/>
            <person name="Huang E."/>
            <person name="Gao Y."/>
            <person name="Liu J."/>
            <person name="Shao H."/>
            <person name="Ye R."/>
            <person name="Li L."/>
            <person name="Wei W."/>
            <person name="Wang X."/>
            <person name="Wang C."/>
            <person name="Yang T."/>
            <person name="Huo Q."/>
            <person name="Li W."/>
            <person name="Guo W."/>
            <person name="Chen H."/>
            <person name="Zhou L."/>
            <person name="Ni X."/>
            <person name="Tian J."/>
            <person name="Zhou Y."/>
            <person name="Sheng Y."/>
            <person name="Liu T."/>
            <person name="Pan Y."/>
            <person name="Xia L."/>
            <person name="Li J."/>
            <person name="Zhao F."/>
            <person name="Cao W."/>
        </authorList>
    </citation>
    <scope>NUCLEOTIDE SEQUENCE</scope>
    <source>
        <strain evidence="1">Dsil-2018</strain>
    </source>
</reference>
<proteinExistence type="predicted"/>
<gene>
    <name evidence="1" type="ORF">HPB49_025049</name>
</gene>
<dbReference type="Proteomes" id="UP000821865">
    <property type="component" value="Chromosome 5"/>
</dbReference>
<protein>
    <submittedName>
        <fullName evidence="1">Uncharacterized protein</fullName>
    </submittedName>
</protein>
<comment type="caution">
    <text evidence="1">The sequence shown here is derived from an EMBL/GenBank/DDBJ whole genome shotgun (WGS) entry which is preliminary data.</text>
</comment>
<organism evidence="1 2">
    <name type="scientific">Dermacentor silvarum</name>
    <name type="common">Tick</name>
    <dbReference type="NCBI Taxonomy" id="543639"/>
    <lineage>
        <taxon>Eukaryota</taxon>
        <taxon>Metazoa</taxon>
        <taxon>Ecdysozoa</taxon>
        <taxon>Arthropoda</taxon>
        <taxon>Chelicerata</taxon>
        <taxon>Arachnida</taxon>
        <taxon>Acari</taxon>
        <taxon>Parasitiformes</taxon>
        <taxon>Ixodida</taxon>
        <taxon>Ixodoidea</taxon>
        <taxon>Ixodidae</taxon>
        <taxon>Rhipicephalinae</taxon>
        <taxon>Dermacentor</taxon>
    </lineage>
</organism>
<evidence type="ECO:0000313" key="1">
    <source>
        <dbReference type="EMBL" id="KAH7950511.1"/>
    </source>
</evidence>
<name>A0ACB8CTN4_DERSI</name>